<keyword evidence="3" id="KW-0325">Glycoprotein</keyword>
<feature type="repeat" description="NHL" evidence="4">
    <location>
        <begin position="165"/>
        <end position="204"/>
    </location>
</feature>
<evidence type="ECO:0008006" key="7">
    <source>
        <dbReference type="Google" id="ProtNLM"/>
    </source>
</evidence>
<dbReference type="SUPFAM" id="SSF101898">
    <property type="entry name" value="NHL repeat"/>
    <property type="match status" value="1"/>
</dbReference>
<evidence type="ECO:0000256" key="4">
    <source>
        <dbReference type="PROSITE-ProRule" id="PRU00504"/>
    </source>
</evidence>
<sequence length="285" mass="30535">MLANEGIVTDLGDRRYRIERGWARLPAGMGFGMVSHLAAAADGRVFVLQRKDPPVLVFGPDGSFAGGLLEGRIADGHGIHLDRRPDGSERLFVVDRDAHEIVCCDLAGGILFTLGRRHVPAFEAPFNSPTDLAVAPDGEIYVTDGYGNTRVHRFAADGRHLGSWGGLGSVPGRFMTPHAVTVDGRDRVLVADRENGRVQVFDRTGRLLDIWRGFQNPMDVTVDDRGLVLVSDQVPRIHALNLDGTIAGRGRAAINGAHGLAVGPDGAVYLAELAPETVTKLTPVG</sequence>
<evidence type="ECO:0000256" key="1">
    <source>
        <dbReference type="ARBA" id="ARBA00022729"/>
    </source>
</evidence>
<dbReference type="InterPro" id="IPR001258">
    <property type="entry name" value="NHL_repeat"/>
</dbReference>
<dbReference type="Pfam" id="PF01436">
    <property type="entry name" value="NHL"/>
    <property type="match status" value="2"/>
</dbReference>
<dbReference type="PANTHER" id="PTHR10680">
    <property type="entry name" value="PEPTIDYL-GLYCINE ALPHA-AMIDATING MONOOXYGENASE"/>
    <property type="match status" value="1"/>
</dbReference>
<reference evidence="5" key="2">
    <citation type="submission" date="2020-09" db="EMBL/GenBank/DDBJ databases">
        <authorList>
            <person name="Sun Q."/>
            <person name="Kim S."/>
        </authorList>
    </citation>
    <scope>NUCLEOTIDE SEQUENCE</scope>
    <source>
        <strain evidence="5">KCTC 42651</strain>
    </source>
</reference>
<evidence type="ECO:0000256" key="2">
    <source>
        <dbReference type="ARBA" id="ARBA00022737"/>
    </source>
</evidence>
<accession>A0A919CMW2</accession>
<dbReference type="AlphaFoldDB" id="A0A919CMW2"/>
<dbReference type="PROSITE" id="PS51125">
    <property type="entry name" value="NHL"/>
    <property type="match status" value="2"/>
</dbReference>
<proteinExistence type="predicted"/>
<dbReference type="Gene3D" id="2.120.10.30">
    <property type="entry name" value="TolB, C-terminal domain"/>
    <property type="match status" value="1"/>
</dbReference>
<dbReference type="Proteomes" id="UP000630353">
    <property type="component" value="Unassembled WGS sequence"/>
</dbReference>
<comment type="caution">
    <text evidence="5">The sequence shown here is derived from an EMBL/GenBank/DDBJ whole genome shotgun (WGS) entry which is preliminary data.</text>
</comment>
<feature type="repeat" description="NHL" evidence="4">
    <location>
        <begin position="117"/>
        <end position="157"/>
    </location>
</feature>
<name>A0A919CMW2_9PROT</name>
<keyword evidence="2" id="KW-0677">Repeat</keyword>
<keyword evidence="1" id="KW-0732">Signal</keyword>
<dbReference type="PANTHER" id="PTHR10680:SF38">
    <property type="entry name" value="BLL1368 PROTEIN"/>
    <property type="match status" value="1"/>
</dbReference>
<evidence type="ECO:0000313" key="5">
    <source>
        <dbReference type="EMBL" id="GHD42610.1"/>
    </source>
</evidence>
<protein>
    <recommendedName>
        <fullName evidence="7">Peptidylglycine monooxygenase</fullName>
    </recommendedName>
</protein>
<keyword evidence="6" id="KW-1185">Reference proteome</keyword>
<dbReference type="RefSeq" id="WP_189987628.1">
    <property type="nucleotide sequence ID" value="NZ_BMZS01000002.1"/>
</dbReference>
<evidence type="ECO:0000256" key="3">
    <source>
        <dbReference type="ARBA" id="ARBA00023180"/>
    </source>
</evidence>
<gene>
    <name evidence="5" type="ORF">GCM10017083_07820</name>
</gene>
<dbReference type="InterPro" id="IPR011042">
    <property type="entry name" value="6-blade_b-propeller_TolB-like"/>
</dbReference>
<dbReference type="EMBL" id="BMZS01000002">
    <property type="protein sequence ID" value="GHD42610.1"/>
    <property type="molecule type" value="Genomic_DNA"/>
</dbReference>
<evidence type="ECO:0000313" key="6">
    <source>
        <dbReference type="Proteomes" id="UP000630353"/>
    </source>
</evidence>
<organism evidence="5 6">
    <name type="scientific">Thalassobaculum fulvum</name>
    <dbReference type="NCBI Taxonomy" id="1633335"/>
    <lineage>
        <taxon>Bacteria</taxon>
        <taxon>Pseudomonadati</taxon>
        <taxon>Pseudomonadota</taxon>
        <taxon>Alphaproteobacteria</taxon>
        <taxon>Rhodospirillales</taxon>
        <taxon>Thalassobaculaceae</taxon>
        <taxon>Thalassobaculum</taxon>
    </lineage>
</organism>
<reference evidence="5" key="1">
    <citation type="journal article" date="2014" name="Int. J. Syst. Evol. Microbiol.">
        <title>Complete genome sequence of Corynebacterium casei LMG S-19264T (=DSM 44701T), isolated from a smear-ripened cheese.</title>
        <authorList>
            <consortium name="US DOE Joint Genome Institute (JGI-PGF)"/>
            <person name="Walter F."/>
            <person name="Albersmeier A."/>
            <person name="Kalinowski J."/>
            <person name="Ruckert C."/>
        </authorList>
    </citation>
    <scope>NUCLEOTIDE SEQUENCE</scope>
    <source>
        <strain evidence="5">KCTC 42651</strain>
    </source>
</reference>